<sequence>MKKLCRRMSLLLVILFVALLGVNGYVKKVGQEQILKPDDDYEAQAALVLGAYVTPNGYLCDMLRDRVETAVELYQAGKVKKLLMSGDHGQEAYDEVNHMRRYAEQLGVPAEDIFMDHAGFSTYDSMYRSRDVFQVSSAIIVTQEFHLPRAIYIARALGLEAKGYKADKHLYSGIQYNEAREILARNKDFINVHLLKPQPKFLGPVISISGDGRQTWDLEE</sequence>
<dbReference type="PANTHER" id="PTHR30336:SF6">
    <property type="entry name" value="INTEGRAL MEMBRANE PROTEIN"/>
    <property type="match status" value="1"/>
</dbReference>
<protein>
    <recommendedName>
        <fullName evidence="1">DUF218 domain-containing protein</fullName>
    </recommendedName>
</protein>
<dbReference type="Gene3D" id="3.40.50.620">
    <property type="entry name" value="HUPs"/>
    <property type="match status" value="1"/>
</dbReference>
<proteinExistence type="predicted"/>
<dbReference type="AlphaFoldDB" id="A0A1S6IVD9"/>
<dbReference type="PANTHER" id="PTHR30336">
    <property type="entry name" value="INNER MEMBRANE PROTEIN, PROBABLE PERMEASE"/>
    <property type="match status" value="1"/>
</dbReference>
<dbReference type="CDD" id="cd06259">
    <property type="entry name" value="YdcF-like"/>
    <property type="match status" value="1"/>
</dbReference>
<dbReference type="KEGG" id="dfg:B0537_06415"/>
<dbReference type="InterPro" id="IPR014729">
    <property type="entry name" value="Rossmann-like_a/b/a_fold"/>
</dbReference>
<dbReference type="EMBL" id="CP019698">
    <property type="protein sequence ID" value="AQS58748.1"/>
    <property type="molecule type" value="Genomic_DNA"/>
</dbReference>
<gene>
    <name evidence="2" type="ORF">B0537_06415</name>
</gene>
<dbReference type="OrthoDB" id="9782395at2"/>
<dbReference type="STRING" id="1833852.B0537_06415"/>
<reference evidence="2 3" key="1">
    <citation type="journal article" date="2016" name="Int. J. Syst. Evol. Microbiol.">
        <title>Desulfotomaculum ferrireducens sp. nov., a moderately thermophilic sulfate-reducing and dissimilatory Fe(III)-reducing bacterium isolated from compost.</title>
        <authorList>
            <person name="Yang G."/>
            <person name="Guo J."/>
            <person name="Zhuang L."/>
            <person name="Yuan Y."/>
            <person name="Zhou S."/>
        </authorList>
    </citation>
    <scope>NUCLEOTIDE SEQUENCE [LARGE SCALE GENOMIC DNA]</scope>
    <source>
        <strain evidence="2 3">GSS09</strain>
    </source>
</reference>
<evidence type="ECO:0000313" key="3">
    <source>
        <dbReference type="Proteomes" id="UP000189464"/>
    </source>
</evidence>
<organism evidence="2 3">
    <name type="scientific">Desulforamulus ferrireducens</name>
    <dbReference type="NCBI Taxonomy" id="1833852"/>
    <lineage>
        <taxon>Bacteria</taxon>
        <taxon>Bacillati</taxon>
        <taxon>Bacillota</taxon>
        <taxon>Clostridia</taxon>
        <taxon>Eubacteriales</taxon>
        <taxon>Peptococcaceae</taxon>
        <taxon>Desulforamulus</taxon>
    </lineage>
</organism>
<dbReference type="RefSeq" id="WP_077713751.1">
    <property type="nucleotide sequence ID" value="NZ_CP019698.1"/>
</dbReference>
<dbReference type="InterPro" id="IPR051599">
    <property type="entry name" value="Cell_Envelope_Assoc"/>
</dbReference>
<dbReference type="GO" id="GO:0005886">
    <property type="term" value="C:plasma membrane"/>
    <property type="evidence" value="ECO:0007669"/>
    <property type="project" value="TreeGrafter"/>
</dbReference>
<feature type="domain" description="DUF218" evidence="1">
    <location>
        <begin position="44"/>
        <end position="162"/>
    </location>
</feature>
<keyword evidence="3" id="KW-1185">Reference proteome</keyword>
<dbReference type="Pfam" id="PF02698">
    <property type="entry name" value="DUF218"/>
    <property type="match status" value="1"/>
</dbReference>
<evidence type="ECO:0000313" key="2">
    <source>
        <dbReference type="EMBL" id="AQS58748.1"/>
    </source>
</evidence>
<accession>A0A1S6IVD9</accession>
<dbReference type="Proteomes" id="UP000189464">
    <property type="component" value="Chromosome"/>
</dbReference>
<evidence type="ECO:0000259" key="1">
    <source>
        <dbReference type="Pfam" id="PF02698"/>
    </source>
</evidence>
<dbReference type="InterPro" id="IPR003848">
    <property type="entry name" value="DUF218"/>
</dbReference>
<name>A0A1S6IVD9_9FIRM</name>